<comment type="caution">
    <text evidence="1">The sequence shown here is derived from an EMBL/GenBank/DDBJ whole genome shotgun (WGS) entry which is preliminary data.</text>
</comment>
<keyword evidence="2" id="KW-1185">Reference proteome</keyword>
<name>A0A4Y2CSU6_ARAVE</name>
<dbReference type="Proteomes" id="UP000499080">
    <property type="component" value="Unassembled WGS sequence"/>
</dbReference>
<proteinExistence type="predicted"/>
<protein>
    <submittedName>
        <fullName evidence="1">Uncharacterized protein</fullName>
    </submittedName>
</protein>
<organism evidence="1 2">
    <name type="scientific">Araneus ventricosus</name>
    <name type="common">Orbweaver spider</name>
    <name type="synonym">Epeira ventricosa</name>
    <dbReference type="NCBI Taxonomy" id="182803"/>
    <lineage>
        <taxon>Eukaryota</taxon>
        <taxon>Metazoa</taxon>
        <taxon>Ecdysozoa</taxon>
        <taxon>Arthropoda</taxon>
        <taxon>Chelicerata</taxon>
        <taxon>Arachnida</taxon>
        <taxon>Araneae</taxon>
        <taxon>Araneomorphae</taxon>
        <taxon>Entelegynae</taxon>
        <taxon>Araneoidea</taxon>
        <taxon>Araneidae</taxon>
        <taxon>Araneus</taxon>
    </lineage>
</organism>
<reference evidence="1 2" key="1">
    <citation type="journal article" date="2019" name="Sci. Rep.">
        <title>Orb-weaving spider Araneus ventricosus genome elucidates the spidroin gene catalogue.</title>
        <authorList>
            <person name="Kono N."/>
            <person name="Nakamura H."/>
            <person name="Ohtoshi R."/>
            <person name="Moran D.A.P."/>
            <person name="Shinohara A."/>
            <person name="Yoshida Y."/>
            <person name="Fujiwara M."/>
            <person name="Mori M."/>
            <person name="Tomita M."/>
            <person name="Arakawa K."/>
        </authorList>
    </citation>
    <scope>NUCLEOTIDE SEQUENCE [LARGE SCALE GENOMIC DNA]</scope>
</reference>
<evidence type="ECO:0000313" key="1">
    <source>
        <dbReference type="EMBL" id="GBM07480.1"/>
    </source>
</evidence>
<accession>A0A4Y2CSU6</accession>
<gene>
    <name evidence="1" type="ORF">AVEN_100692_1</name>
</gene>
<evidence type="ECO:0000313" key="2">
    <source>
        <dbReference type="Proteomes" id="UP000499080"/>
    </source>
</evidence>
<dbReference type="AlphaFoldDB" id="A0A4Y2CSU6"/>
<dbReference type="EMBL" id="BGPR01000243">
    <property type="protein sequence ID" value="GBM07480.1"/>
    <property type="molecule type" value="Genomic_DNA"/>
</dbReference>
<sequence>MRNVKKVLYCKSHLRQIKCHRFLATFRNPSLEIYPFSVDYAQSGMGNPPLFSSRNISSSRKKKKSMLNQRREFRSKHPGRRIFDTLSFSCYPALQAPLGHWHAETSGEEWYNHAISPNQSNGGSKNMSYWKSNATRQALFFPGLLILLGENK</sequence>